<comment type="cofactor">
    <cofactor evidence="1">
        <name>a divalent metal cation</name>
        <dbReference type="ChEBI" id="CHEBI:60240"/>
    </cofactor>
</comment>
<protein>
    <recommendedName>
        <fullName evidence="8">DDE Tnp4 domain-containing protein</fullName>
    </recommendedName>
</protein>
<feature type="domain" description="DDE Tnp4" evidence="8">
    <location>
        <begin position="222"/>
        <end position="364"/>
    </location>
</feature>
<dbReference type="InterPro" id="IPR045249">
    <property type="entry name" value="HARBI1-like"/>
</dbReference>
<dbReference type="Pfam" id="PF13359">
    <property type="entry name" value="DDE_Tnp_4"/>
    <property type="match status" value="1"/>
</dbReference>
<dbReference type="PANTHER" id="PTHR22930">
    <property type="match status" value="1"/>
</dbReference>
<dbReference type="PANTHER" id="PTHR22930:SF85">
    <property type="entry name" value="GH03217P-RELATED"/>
    <property type="match status" value="1"/>
</dbReference>
<reference evidence="9 10" key="2">
    <citation type="submission" date="2024-01" db="EMBL/GenBank/DDBJ databases">
        <title>Comparative genomics of Cryptococcus and Kwoniella reveals pathogenesis evolution and contrasting modes of karyotype evolution via chromosome fusion or intercentromeric recombination.</title>
        <authorList>
            <person name="Coelho M.A."/>
            <person name="David-Palma M."/>
            <person name="Shea T."/>
            <person name="Bowers K."/>
            <person name="Mcginley-Smith S."/>
            <person name="Mohammad A.W."/>
            <person name="Gnirke A."/>
            <person name="Yurkov A.M."/>
            <person name="Nowrousian M."/>
            <person name="Sun S."/>
            <person name="Cuomo C.A."/>
            <person name="Heitman J."/>
        </authorList>
    </citation>
    <scope>NUCLEOTIDE SEQUENCE [LARGE SCALE GENOMIC DNA]</scope>
    <source>
        <strain evidence="9 10">IND107</strain>
    </source>
</reference>
<evidence type="ECO:0000256" key="4">
    <source>
        <dbReference type="ARBA" id="ARBA00022722"/>
    </source>
</evidence>
<comment type="similarity">
    <text evidence="3">Belongs to the HARBI1 family.</text>
</comment>
<sequence length="397" mass="45475">MPKVSKKARALRELDSSLQQLQPLLHIPKYRAQYDAELARRTEIQSKRYYDRPAAYKKSHISSSICDSIDAILDAPEEEFRRSFRMSRREMEQEIWIRFAGASVFRSKGSRKQAKAEYQLALLVYRLAQPGSMTTKGIQQKFGISAGTTNEWTKRALIAVLEQFHSIVSWPSSQERHFICSHSPSSSHIPQCIGYLDGIHIHFHRGGLKPGGPMEYWRESCREGYNFLGICGDQLSMRMVIAGSTEGKGQDKTLQDGLPWRRGSAGEYFDGKQCIVADKGFKCDNMVLPLYDLGSKRQEIDDSMVQLQRSFNHQAQPLIRNTIQTAWGMIKSRWQYLNAAHILIYADEAEKARDMVLAAVVLHNLLIGSVEEYVSREEALKLQENEKFTERWAFRGM</sequence>
<dbReference type="Proteomes" id="UP000054399">
    <property type="component" value="Unassembled WGS sequence"/>
</dbReference>
<dbReference type="EMBL" id="ATAM02000003">
    <property type="protein sequence ID" value="KAL0252348.1"/>
    <property type="molecule type" value="Genomic_DNA"/>
</dbReference>
<evidence type="ECO:0000256" key="2">
    <source>
        <dbReference type="ARBA" id="ARBA00004123"/>
    </source>
</evidence>
<evidence type="ECO:0000259" key="8">
    <source>
        <dbReference type="Pfam" id="PF13359"/>
    </source>
</evidence>
<evidence type="ECO:0000313" key="10">
    <source>
        <dbReference type="Proteomes" id="UP000054399"/>
    </source>
</evidence>
<gene>
    <name evidence="9" type="ORF">I308_101737</name>
</gene>
<dbReference type="RefSeq" id="XP_066615068.1">
    <property type="nucleotide sequence ID" value="XM_066756291.1"/>
</dbReference>
<organism evidence="9 10">
    <name type="scientific">Cryptococcus tetragattii IND107</name>
    <dbReference type="NCBI Taxonomy" id="1296105"/>
    <lineage>
        <taxon>Eukaryota</taxon>
        <taxon>Fungi</taxon>
        <taxon>Dikarya</taxon>
        <taxon>Basidiomycota</taxon>
        <taxon>Agaricomycotina</taxon>
        <taxon>Tremellomycetes</taxon>
        <taxon>Tremellales</taxon>
        <taxon>Cryptococcaceae</taxon>
        <taxon>Cryptococcus</taxon>
        <taxon>Cryptococcus gattii species complex</taxon>
    </lineage>
</organism>
<comment type="caution">
    <text evidence="9">The sequence shown here is derived from an EMBL/GenBank/DDBJ whole genome shotgun (WGS) entry which is preliminary data.</text>
</comment>
<name>A0ABR3BVB5_9TREE</name>
<reference evidence="10" key="1">
    <citation type="submission" date="2015-01" db="EMBL/GenBank/DDBJ databases">
        <title>The Genome Sequence of Cryptococcus gattii MMRL2647.</title>
        <authorList>
            <consortium name="The Broad Institute Genomics Platform"/>
            <person name="Cuomo C."/>
            <person name="Litvintseva A."/>
            <person name="Chen Y."/>
            <person name="Heitman J."/>
            <person name="Sun S."/>
            <person name="Springer D."/>
            <person name="Dromer F."/>
            <person name="Young S."/>
            <person name="Zeng Q."/>
            <person name="Gargeya S."/>
            <person name="Abouelleil A."/>
            <person name="Alvarado L."/>
            <person name="Chapman S.B."/>
            <person name="Gainer-Dewar J."/>
            <person name="Goldberg J."/>
            <person name="Griggs A."/>
            <person name="Gujja S."/>
            <person name="Hansen M."/>
            <person name="Howarth C."/>
            <person name="Imamovic A."/>
            <person name="Larimer J."/>
            <person name="Murphy C."/>
            <person name="Naylor J."/>
            <person name="Pearson M."/>
            <person name="Priest M."/>
            <person name="Roberts A."/>
            <person name="Saif S."/>
            <person name="Shea T."/>
            <person name="Sykes S."/>
            <person name="Wortman J."/>
            <person name="Nusbaum C."/>
            <person name="Birren B."/>
        </authorList>
    </citation>
    <scope>NUCLEOTIDE SEQUENCE [LARGE SCALE GENOMIC DNA]</scope>
    <source>
        <strain evidence="10">IND107</strain>
    </source>
</reference>
<accession>A0ABR3BVB5</accession>
<comment type="subcellular location">
    <subcellularLocation>
        <location evidence="2">Nucleus</location>
    </subcellularLocation>
</comment>
<dbReference type="InterPro" id="IPR027806">
    <property type="entry name" value="HARBI1_dom"/>
</dbReference>
<evidence type="ECO:0000256" key="6">
    <source>
        <dbReference type="ARBA" id="ARBA00022801"/>
    </source>
</evidence>
<evidence type="ECO:0000256" key="7">
    <source>
        <dbReference type="ARBA" id="ARBA00023242"/>
    </source>
</evidence>
<keyword evidence="10" id="KW-1185">Reference proteome</keyword>
<evidence type="ECO:0000256" key="5">
    <source>
        <dbReference type="ARBA" id="ARBA00022723"/>
    </source>
</evidence>
<keyword evidence="7" id="KW-0539">Nucleus</keyword>
<keyword evidence="6" id="KW-0378">Hydrolase</keyword>
<evidence type="ECO:0000256" key="3">
    <source>
        <dbReference type="ARBA" id="ARBA00006958"/>
    </source>
</evidence>
<proteinExistence type="inferred from homology"/>
<evidence type="ECO:0000256" key="1">
    <source>
        <dbReference type="ARBA" id="ARBA00001968"/>
    </source>
</evidence>
<keyword evidence="4" id="KW-0540">Nuclease</keyword>
<dbReference type="GeneID" id="91988595"/>
<keyword evidence="5" id="KW-0479">Metal-binding</keyword>
<evidence type="ECO:0000313" key="9">
    <source>
        <dbReference type="EMBL" id="KAL0252348.1"/>
    </source>
</evidence>